<dbReference type="InterPro" id="IPR021109">
    <property type="entry name" value="Peptidase_aspartic_dom_sf"/>
</dbReference>
<comment type="similarity">
    <text evidence="1">Belongs to the peptidase A1 family.</text>
</comment>
<dbReference type="GO" id="GO:0004190">
    <property type="term" value="F:aspartic-type endopeptidase activity"/>
    <property type="evidence" value="ECO:0007669"/>
    <property type="project" value="InterPro"/>
</dbReference>
<name>A0A0C9U310_SPHS4</name>
<evidence type="ECO:0000259" key="2">
    <source>
        <dbReference type="PROSITE" id="PS51767"/>
    </source>
</evidence>
<feature type="domain" description="Peptidase A1" evidence="2">
    <location>
        <begin position="72"/>
        <end position="344"/>
    </location>
</feature>
<organism evidence="3 4">
    <name type="scientific">Sphaerobolus stellatus (strain SS14)</name>
    <dbReference type="NCBI Taxonomy" id="990650"/>
    <lineage>
        <taxon>Eukaryota</taxon>
        <taxon>Fungi</taxon>
        <taxon>Dikarya</taxon>
        <taxon>Basidiomycota</taxon>
        <taxon>Agaricomycotina</taxon>
        <taxon>Agaricomycetes</taxon>
        <taxon>Phallomycetidae</taxon>
        <taxon>Geastrales</taxon>
        <taxon>Sphaerobolaceae</taxon>
        <taxon>Sphaerobolus</taxon>
    </lineage>
</organism>
<protein>
    <recommendedName>
        <fullName evidence="2">Peptidase A1 domain-containing protein</fullName>
    </recommendedName>
</protein>
<reference evidence="3 4" key="1">
    <citation type="submission" date="2014-06" db="EMBL/GenBank/DDBJ databases">
        <title>Evolutionary Origins and Diversification of the Mycorrhizal Mutualists.</title>
        <authorList>
            <consortium name="DOE Joint Genome Institute"/>
            <consortium name="Mycorrhizal Genomics Consortium"/>
            <person name="Kohler A."/>
            <person name="Kuo A."/>
            <person name="Nagy L.G."/>
            <person name="Floudas D."/>
            <person name="Copeland A."/>
            <person name="Barry K.W."/>
            <person name="Cichocki N."/>
            <person name="Veneault-Fourrey C."/>
            <person name="LaButti K."/>
            <person name="Lindquist E.A."/>
            <person name="Lipzen A."/>
            <person name="Lundell T."/>
            <person name="Morin E."/>
            <person name="Murat C."/>
            <person name="Riley R."/>
            <person name="Ohm R."/>
            <person name="Sun H."/>
            <person name="Tunlid A."/>
            <person name="Henrissat B."/>
            <person name="Grigoriev I.V."/>
            <person name="Hibbett D.S."/>
            <person name="Martin F."/>
        </authorList>
    </citation>
    <scope>NUCLEOTIDE SEQUENCE [LARGE SCALE GENOMIC DNA]</scope>
    <source>
        <strain evidence="3 4">SS14</strain>
    </source>
</reference>
<dbReference type="Gene3D" id="2.40.70.10">
    <property type="entry name" value="Acid Proteases"/>
    <property type="match status" value="2"/>
</dbReference>
<accession>A0A0C9U310</accession>
<dbReference type="InterPro" id="IPR034164">
    <property type="entry name" value="Pepsin-like_dom"/>
</dbReference>
<evidence type="ECO:0000313" key="4">
    <source>
        <dbReference type="Proteomes" id="UP000054279"/>
    </source>
</evidence>
<dbReference type="OrthoDB" id="660550at2759"/>
<dbReference type="PANTHER" id="PTHR47966">
    <property type="entry name" value="BETA-SITE APP-CLEAVING ENZYME, ISOFORM A-RELATED"/>
    <property type="match status" value="1"/>
</dbReference>
<dbReference type="Proteomes" id="UP000054279">
    <property type="component" value="Unassembled WGS sequence"/>
</dbReference>
<dbReference type="AlphaFoldDB" id="A0A0C9U310"/>
<dbReference type="InterPro" id="IPR033121">
    <property type="entry name" value="PEPTIDASE_A1"/>
</dbReference>
<dbReference type="PROSITE" id="PS51767">
    <property type="entry name" value="PEPTIDASE_A1"/>
    <property type="match status" value="1"/>
</dbReference>
<dbReference type="EMBL" id="KN837675">
    <property type="protein sequence ID" value="KIJ23442.1"/>
    <property type="molecule type" value="Genomic_DNA"/>
</dbReference>
<dbReference type="CDD" id="cd05471">
    <property type="entry name" value="pepsin_like"/>
    <property type="match status" value="1"/>
</dbReference>
<dbReference type="Pfam" id="PF00026">
    <property type="entry name" value="Asp"/>
    <property type="match status" value="1"/>
</dbReference>
<dbReference type="InterPro" id="IPR001461">
    <property type="entry name" value="Aspartic_peptidase_A1"/>
</dbReference>
<proteinExistence type="inferred from homology"/>
<dbReference type="GO" id="GO:0006508">
    <property type="term" value="P:proteolysis"/>
    <property type="evidence" value="ECO:0007669"/>
    <property type="project" value="InterPro"/>
</dbReference>
<dbReference type="HOGENOM" id="CLU_038846_0_0_1"/>
<keyword evidence="4" id="KW-1185">Reference proteome</keyword>
<evidence type="ECO:0000256" key="1">
    <source>
        <dbReference type="ARBA" id="ARBA00007447"/>
    </source>
</evidence>
<dbReference type="SUPFAM" id="SSF50630">
    <property type="entry name" value="Acid proteases"/>
    <property type="match status" value="1"/>
</dbReference>
<sequence>MGKSFFKKLDGHALVKASLQGIFVKIHFLTYKLQADRARIHTMVKNAIRKRGQALDTRAATSVEATNIVTGYTMKIGIGKPTTMYDVIVDTRVSRNDKPYAKTIPLKKRRTTSYMALSVEYDSSSMFGIEYLDKVSLGHNLTIPNQSIGVATEASGFANDGLLGLGPYALTLGTLIPNVSEGIHTNLASRISSDVLGVSFQPTNNATAHIGLLTFGSPNSSHFVGEITYTNIPSCGSAARYWRFKQSVKYGMKLQFWIVKLDSLHVTSAEMDASVGLFKISNNKLGNLQPLIFDLNGTVFELVWPRALNGLIGGDSNSSYLIVSDLDEVSGAADRQFVLGYTFL</sequence>
<evidence type="ECO:0000313" key="3">
    <source>
        <dbReference type="EMBL" id="KIJ23442.1"/>
    </source>
</evidence>
<gene>
    <name evidence="3" type="ORF">M422DRAFT_275972</name>
</gene>